<keyword evidence="1" id="KW-0812">Transmembrane</keyword>
<evidence type="ECO:0000313" key="3">
    <source>
        <dbReference type="EMBL" id="VXC69485.1"/>
    </source>
</evidence>
<protein>
    <submittedName>
        <fullName evidence="2">Uncharacterized protein</fullName>
    </submittedName>
</protein>
<evidence type="ECO:0000313" key="4">
    <source>
        <dbReference type="Proteomes" id="UP000251241"/>
    </source>
</evidence>
<sequence>MRNSKNRVKIGSFHVTAYEQYKLIYLATLLVLLVFAYTFYLAK</sequence>
<accession>A0A2X2J0T5</accession>
<reference evidence="3 5" key="2">
    <citation type="submission" date="2019-10" db="EMBL/GenBank/DDBJ databases">
        <authorList>
            <person name="Karimi E."/>
        </authorList>
    </citation>
    <scope>NUCLEOTIDE SEQUENCE [LARGE SCALE GENOMIC DNA]</scope>
    <source>
        <strain evidence="3">Sphingobacterium sp. 8BC</strain>
    </source>
</reference>
<organism evidence="2 4">
    <name type="scientific">Sphingobacterium multivorum</name>
    <dbReference type="NCBI Taxonomy" id="28454"/>
    <lineage>
        <taxon>Bacteria</taxon>
        <taxon>Pseudomonadati</taxon>
        <taxon>Bacteroidota</taxon>
        <taxon>Sphingobacteriia</taxon>
        <taxon>Sphingobacteriales</taxon>
        <taxon>Sphingobacteriaceae</taxon>
        <taxon>Sphingobacterium</taxon>
    </lineage>
</organism>
<dbReference type="Proteomes" id="UP000432350">
    <property type="component" value="Unassembled WGS sequence"/>
</dbReference>
<gene>
    <name evidence="2" type="ORF">NCTC11343_03022</name>
    <name evidence="3" type="ORF">SPHINGO8BC_150517</name>
</gene>
<dbReference type="EMBL" id="CABWMV010000007">
    <property type="protein sequence ID" value="VXC69485.1"/>
    <property type="molecule type" value="Genomic_DNA"/>
</dbReference>
<dbReference type="EMBL" id="UAUU01000009">
    <property type="protein sequence ID" value="SPZ87618.1"/>
    <property type="molecule type" value="Genomic_DNA"/>
</dbReference>
<keyword evidence="1" id="KW-0472">Membrane</keyword>
<accession>A0A654ARG4</accession>
<reference evidence="2 4" key="1">
    <citation type="submission" date="2018-06" db="EMBL/GenBank/DDBJ databases">
        <authorList>
            <consortium name="Pathogen Informatics"/>
            <person name="Doyle S."/>
        </authorList>
    </citation>
    <scope>NUCLEOTIDE SEQUENCE [LARGE SCALE GENOMIC DNA]</scope>
    <source>
        <strain evidence="2 4">NCTC11343</strain>
    </source>
</reference>
<dbReference type="AlphaFoldDB" id="A0A2X2J0T5"/>
<dbReference type="Proteomes" id="UP000251241">
    <property type="component" value="Unassembled WGS sequence"/>
</dbReference>
<feature type="transmembrane region" description="Helical" evidence="1">
    <location>
        <begin position="21"/>
        <end position="42"/>
    </location>
</feature>
<name>A0A2X2J0T5_SPHMU</name>
<evidence type="ECO:0000313" key="5">
    <source>
        <dbReference type="Proteomes" id="UP000432350"/>
    </source>
</evidence>
<evidence type="ECO:0000256" key="1">
    <source>
        <dbReference type="SAM" id="Phobius"/>
    </source>
</evidence>
<keyword evidence="1" id="KW-1133">Transmembrane helix</keyword>
<evidence type="ECO:0000313" key="2">
    <source>
        <dbReference type="EMBL" id="SPZ87618.1"/>
    </source>
</evidence>
<proteinExistence type="predicted"/>